<protein>
    <submittedName>
        <fullName evidence="4">3-deoxy-D-arabinoheptulosonate-7-phosphate synthase</fullName>
        <ecNumber evidence="4">2.5.1.54</ecNumber>
    </submittedName>
</protein>
<feature type="domain" description="DAHP synthase ferredoxin-like" evidence="3">
    <location>
        <begin position="1"/>
        <end position="65"/>
    </location>
</feature>
<dbReference type="GO" id="GO:0009073">
    <property type="term" value="P:aromatic amino acid family biosynthetic process"/>
    <property type="evidence" value="ECO:0007669"/>
    <property type="project" value="InterPro"/>
</dbReference>
<evidence type="ECO:0000313" key="5">
    <source>
        <dbReference type="Proteomes" id="UP000006055"/>
    </source>
</evidence>
<dbReference type="STRING" id="706587.Desti_1323"/>
<proteinExistence type="predicted"/>
<evidence type="ECO:0000313" key="4">
    <source>
        <dbReference type="EMBL" id="AFM24036.1"/>
    </source>
</evidence>
<evidence type="ECO:0000259" key="3">
    <source>
        <dbReference type="Pfam" id="PF18152"/>
    </source>
</evidence>
<sequence>MVVVMKKEAKENQITKVLNKIDSLGLKAHLSRGKIRTIVGVMGDNSAVDTNCFESLDGVERVVPLLGPFKLASRDFKKENTVFSIDGSQIGGNKIIIMAGPCAIENREQIVETALAVKKAGAVALRGGAFKPRTSPYSFQGLGEEGLKLMAEARDMAGMAAVTEVTAPEQVALVAQYADVLQIGARNMQNFALLNAVGESHKPVLLKRGMSSTIEEFLNAAEYILSHNNPRVILCERGIRTFETYTRNTLDINAIPVLKSLTHLPVVVDPSHGTGKREYVAAVSKAAIAAGADGLIIEVHPDPEVALSDGAQSLRPHEFEELMKELKPIAEAVGRTL</sequence>
<keyword evidence="5" id="KW-1185">Reference proteome</keyword>
<dbReference type="KEGG" id="dti:Desti_1323"/>
<dbReference type="PANTHER" id="PTHR43018:SF2">
    <property type="entry name" value="PHOSPHO-2-DEHYDRO-3-DEOXYHEPTONATE ALDOLASE"/>
    <property type="match status" value="1"/>
</dbReference>
<dbReference type="Pfam" id="PF00793">
    <property type="entry name" value="DAHP_synth_1"/>
    <property type="match status" value="1"/>
</dbReference>
<dbReference type="EMBL" id="CP003360">
    <property type="protein sequence ID" value="AFM24036.1"/>
    <property type="molecule type" value="Genomic_DNA"/>
</dbReference>
<dbReference type="SUPFAM" id="SSF51569">
    <property type="entry name" value="Aldolase"/>
    <property type="match status" value="1"/>
</dbReference>
<dbReference type="InterPro" id="IPR041071">
    <property type="entry name" value="DAHP_snth_FXD"/>
</dbReference>
<dbReference type="InterPro" id="IPR006268">
    <property type="entry name" value="DAHP_syn_2"/>
</dbReference>
<dbReference type="Gene3D" id="3.30.70.1140">
    <property type="entry name" value="Phospho-2-dehydro-3-deoxyheptonate aldolase, domain 1"/>
    <property type="match status" value="1"/>
</dbReference>
<dbReference type="NCBIfam" id="NF006421">
    <property type="entry name" value="PRK08673.1"/>
    <property type="match status" value="1"/>
</dbReference>
<dbReference type="InterPro" id="IPR013785">
    <property type="entry name" value="Aldolase_TIM"/>
</dbReference>
<keyword evidence="1 4" id="KW-0808">Transferase</keyword>
<organism evidence="4 5">
    <name type="scientific">Desulfomonile tiedjei (strain ATCC 49306 / DSM 6799 / DCB-1)</name>
    <dbReference type="NCBI Taxonomy" id="706587"/>
    <lineage>
        <taxon>Bacteria</taxon>
        <taxon>Pseudomonadati</taxon>
        <taxon>Thermodesulfobacteriota</taxon>
        <taxon>Desulfomonilia</taxon>
        <taxon>Desulfomonilales</taxon>
        <taxon>Desulfomonilaceae</taxon>
        <taxon>Desulfomonile</taxon>
    </lineage>
</organism>
<dbReference type="HOGENOM" id="CLU_062599_0_0_7"/>
<dbReference type="Gene3D" id="3.20.20.70">
    <property type="entry name" value="Aldolase class I"/>
    <property type="match status" value="1"/>
</dbReference>
<dbReference type="NCBIfam" id="NF009239">
    <property type="entry name" value="PRK12595.1"/>
    <property type="match status" value="1"/>
</dbReference>
<reference evidence="5" key="1">
    <citation type="submission" date="2012-06" db="EMBL/GenBank/DDBJ databases">
        <title>Complete sequence of chromosome of Desulfomonile tiedjei DSM 6799.</title>
        <authorList>
            <person name="Lucas S."/>
            <person name="Copeland A."/>
            <person name="Lapidus A."/>
            <person name="Glavina del Rio T."/>
            <person name="Dalin E."/>
            <person name="Tice H."/>
            <person name="Bruce D."/>
            <person name="Goodwin L."/>
            <person name="Pitluck S."/>
            <person name="Peters L."/>
            <person name="Ovchinnikova G."/>
            <person name="Zeytun A."/>
            <person name="Lu M."/>
            <person name="Kyrpides N."/>
            <person name="Mavromatis K."/>
            <person name="Ivanova N."/>
            <person name="Brettin T."/>
            <person name="Detter J.C."/>
            <person name="Han C."/>
            <person name="Larimer F."/>
            <person name="Land M."/>
            <person name="Hauser L."/>
            <person name="Markowitz V."/>
            <person name="Cheng J.-F."/>
            <person name="Hugenholtz P."/>
            <person name="Woyke T."/>
            <person name="Wu D."/>
            <person name="Spring S."/>
            <person name="Schroeder M."/>
            <person name="Brambilla E."/>
            <person name="Klenk H.-P."/>
            <person name="Eisen J.A."/>
        </authorList>
    </citation>
    <scope>NUCLEOTIDE SEQUENCE [LARGE SCALE GENOMIC DNA]</scope>
    <source>
        <strain evidence="5">ATCC 49306 / DSM 6799 / DCB-1</strain>
    </source>
</reference>
<name>I4C395_DESTA</name>
<dbReference type="GO" id="GO:0003849">
    <property type="term" value="F:3-deoxy-7-phosphoheptulonate synthase activity"/>
    <property type="evidence" value="ECO:0007669"/>
    <property type="project" value="UniProtKB-EC"/>
</dbReference>
<dbReference type="InterPro" id="IPR006218">
    <property type="entry name" value="DAHP1/KDSA"/>
</dbReference>
<dbReference type="Pfam" id="PF18152">
    <property type="entry name" value="DAHP_snth_FXD"/>
    <property type="match status" value="1"/>
</dbReference>
<dbReference type="EC" id="2.5.1.54" evidence="4"/>
<dbReference type="eggNOG" id="COG2876">
    <property type="taxonomic scope" value="Bacteria"/>
</dbReference>
<dbReference type="AlphaFoldDB" id="I4C395"/>
<evidence type="ECO:0000256" key="1">
    <source>
        <dbReference type="ARBA" id="ARBA00022679"/>
    </source>
</evidence>
<dbReference type="PATRIC" id="fig|706587.4.peg.1519"/>
<dbReference type="InterPro" id="IPR052899">
    <property type="entry name" value="Class-I_DAHP_synthase"/>
</dbReference>
<gene>
    <name evidence="4" type="ordered locus">Desti_1323</name>
</gene>
<dbReference type="Proteomes" id="UP000006055">
    <property type="component" value="Chromosome"/>
</dbReference>
<evidence type="ECO:0000259" key="2">
    <source>
        <dbReference type="Pfam" id="PF00793"/>
    </source>
</evidence>
<accession>I4C395</accession>
<dbReference type="GO" id="GO:0016832">
    <property type="term" value="F:aldehyde-lyase activity"/>
    <property type="evidence" value="ECO:0007669"/>
    <property type="project" value="InterPro"/>
</dbReference>
<dbReference type="OrthoDB" id="9802281at2"/>
<feature type="domain" description="DAHP synthetase I/KDSA" evidence="2">
    <location>
        <begin position="90"/>
        <end position="328"/>
    </location>
</feature>
<dbReference type="PANTHER" id="PTHR43018">
    <property type="entry name" value="PHOSPHO-2-DEHYDRO-3-DEOXYHEPTONATE ALDOLASE"/>
    <property type="match status" value="1"/>
</dbReference>
<dbReference type="NCBIfam" id="TIGR01361">
    <property type="entry name" value="DAHP_synth_Bsub"/>
    <property type="match status" value="1"/>
</dbReference>
<dbReference type="RefSeq" id="WP_014809187.1">
    <property type="nucleotide sequence ID" value="NC_018025.1"/>
</dbReference>